<sequence length="255" mass="29100">MLYNPPRSVASQGRAQAAPEIEAELLSESRRGELAFTHHVKAAIENLDNVLGNFSPGALEESKESEILQQIGKLLGTAQAVKEHEIYLLNGTVGAHGWRSRLDFAVIEISYHDQPWGSQPGLYATQLFKPHLMAGQKKNTTDYDQNDNCWRLDGQVQLVDNLMRKQRWDLDGDDIKLFTVPQEFRLVSVVKHDMKPFTMEVRIRGRLAGSWTNLFRYCAQWVTYQTDWFLIDPTKDYCKQELTEKMGSDIAVGKN</sequence>
<reference evidence="1" key="1">
    <citation type="journal article" date="2023" name="Mol. Phylogenet. Evol.">
        <title>Genome-scale phylogeny and comparative genomics of the fungal order Sordariales.</title>
        <authorList>
            <person name="Hensen N."/>
            <person name="Bonometti L."/>
            <person name="Westerberg I."/>
            <person name="Brannstrom I.O."/>
            <person name="Guillou S."/>
            <person name="Cros-Aarteil S."/>
            <person name="Calhoun S."/>
            <person name="Haridas S."/>
            <person name="Kuo A."/>
            <person name="Mondo S."/>
            <person name="Pangilinan J."/>
            <person name="Riley R."/>
            <person name="LaButti K."/>
            <person name="Andreopoulos B."/>
            <person name="Lipzen A."/>
            <person name="Chen C."/>
            <person name="Yan M."/>
            <person name="Daum C."/>
            <person name="Ng V."/>
            <person name="Clum A."/>
            <person name="Steindorff A."/>
            <person name="Ohm R.A."/>
            <person name="Martin F."/>
            <person name="Silar P."/>
            <person name="Natvig D.O."/>
            <person name="Lalanne C."/>
            <person name="Gautier V."/>
            <person name="Ament-Velasquez S.L."/>
            <person name="Kruys A."/>
            <person name="Hutchinson M.I."/>
            <person name="Powell A.J."/>
            <person name="Barry K."/>
            <person name="Miller A.N."/>
            <person name="Grigoriev I.V."/>
            <person name="Debuchy R."/>
            <person name="Gladieux P."/>
            <person name="Hiltunen Thoren M."/>
            <person name="Johannesson H."/>
        </authorList>
    </citation>
    <scope>NUCLEOTIDE SEQUENCE</scope>
    <source>
        <strain evidence="1">CBS 232.78</strain>
    </source>
</reference>
<organism evidence="1 2">
    <name type="scientific">Podospora didyma</name>
    <dbReference type="NCBI Taxonomy" id="330526"/>
    <lineage>
        <taxon>Eukaryota</taxon>
        <taxon>Fungi</taxon>
        <taxon>Dikarya</taxon>
        <taxon>Ascomycota</taxon>
        <taxon>Pezizomycotina</taxon>
        <taxon>Sordariomycetes</taxon>
        <taxon>Sordariomycetidae</taxon>
        <taxon>Sordariales</taxon>
        <taxon>Podosporaceae</taxon>
        <taxon>Podospora</taxon>
    </lineage>
</organism>
<proteinExistence type="predicted"/>
<dbReference type="Proteomes" id="UP001285441">
    <property type="component" value="Unassembled WGS sequence"/>
</dbReference>
<gene>
    <name evidence="1" type="ORF">B0H63DRAFT_519160</name>
</gene>
<evidence type="ECO:0000313" key="1">
    <source>
        <dbReference type="EMBL" id="KAK3389923.1"/>
    </source>
</evidence>
<reference evidence="1" key="2">
    <citation type="submission" date="2023-06" db="EMBL/GenBank/DDBJ databases">
        <authorList>
            <consortium name="Lawrence Berkeley National Laboratory"/>
            <person name="Haridas S."/>
            <person name="Hensen N."/>
            <person name="Bonometti L."/>
            <person name="Westerberg I."/>
            <person name="Brannstrom I.O."/>
            <person name="Guillou S."/>
            <person name="Cros-Aarteil S."/>
            <person name="Calhoun S."/>
            <person name="Kuo A."/>
            <person name="Mondo S."/>
            <person name="Pangilinan J."/>
            <person name="Riley R."/>
            <person name="LaButti K."/>
            <person name="Andreopoulos B."/>
            <person name="Lipzen A."/>
            <person name="Chen C."/>
            <person name="Yanf M."/>
            <person name="Daum C."/>
            <person name="Ng V."/>
            <person name="Clum A."/>
            <person name="Steindorff A."/>
            <person name="Ohm R."/>
            <person name="Martin F."/>
            <person name="Silar P."/>
            <person name="Natvig D."/>
            <person name="Lalanne C."/>
            <person name="Gautier V."/>
            <person name="Ament-velasquez S.L."/>
            <person name="Kruys A."/>
            <person name="Hutchinson M.I."/>
            <person name="Powell A.J."/>
            <person name="Barry K."/>
            <person name="Miller A.N."/>
            <person name="Grigoriev I.V."/>
            <person name="Debuchy R."/>
            <person name="Gladieux P."/>
            <person name="Thoren M.H."/>
            <person name="Johannesson H."/>
        </authorList>
    </citation>
    <scope>NUCLEOTIDE SEQUENCE</scope>
    <source>
        <strain evidence="1">CBS 232.78</strain>
    </source>
</reference>
<protein>
    <submittedName>
        <fullName evidence="1">Uncharacterized protein</fullName>
    </submittedName>
</protein>
<comment type="caution">
    <text evidence="1">The sequence shown here is derived from an EMBL/GenBank/DDBJ whole genome shotgun (WGS) entry which is preliminary data.</text>
</comment>
<accession>A0AAE0NY83</accession>
<dbReference type="AlphaFoldDB" id="A0AAE0NY83"/>
<evidence type="ECO:0000313" key="2">
    <source>
        <dbReference type="Proteomes" id="UP001285441"/>
    </source>
</evidence>
<keyword evidence="2" id="KW-1185">Reference proteome</keyword>
<name>A0AAE0NY83_9PEZI</name>
<dbReference type="EMBL" id="JAULSW010000002">
    <property type="protein sequence ID" value="KAK3389923.1"/>
    <property type="molecule type" value="Genomic_DNA"/>
</dbReference>